<dbReference type="AlphaFoldDB" id="A0A0L6ZE14"/>
<keyword evidence="6" id="KW-1185">Reference proteome</keyword>
<feature type="binding site" evidence="4">
    <location>
        <position position="234"/>
    </location>
    <ligand>
        <name>a divalent metal cation</name>
        <dbReference type="ChEBI" id="CHEBI:60240"/>
        <label>1</label>
    </ligand>
</feature>
<comment type="caution">
    <text evidence="5">The sequence shown here is derived from an EMBL/GenBank/DDBJ whole genome shotgun (WGS) entry which is preliminary data.</text>
</comment>
<evidence type="ECO:0000256" key="1">
    <source>
        <dbReference type="ARBA" id="ARBA00006964"/>
    </source>
</evidence>
<dbReference type="PANTHER" id="PTHR13799">
    <property type="entry name" value="NGG1 INTERACTING FACTOR 3"/>
    <property type="match status" value="1"/>
</dbReference>
<feature type="binding site" evidence="4">
    <location>
        <position position="105"/>
    </location>
    <ligand>
        <name>a divalent metal cation</name>
        <dbReference type="ChEBI" id="CHEBI:60240"/>
        <label>1</label>
    </ligand>
</feature>
<dbReference type="Gene3D" id="3.40.1390.30">
    <property type="entry name" value="NIF3 (NGG1p interacting factor 3)-like"/>
    <property type="match status" value="2"/>
</dbReference>
<dbReference type="NCBIfam" id="TIGR00486">
    <property type="entry name" value="YbgI_SA1388"/>
    <property type="match status" value="1"/>
</dbReference>
<dbReference type="GO" id="GO:0016787">
    <property type="term" value="F:hydrolase activity"/>
    <property type="evidence" value="ECO:0007669"/>
    <property type="project" value="UniProtKB-KW"/>
</dbReference>
<feature type="binding site" evidence="4">
    <location>
        <position position="67"/>
    </location>
    <ligand>
        <name>a divalent metal cation</name>
        <dbReference type="ChEBI" id="CHEBI:60240"/>
        <label>1</label>
    </ligand>
</feature>
<organism evidence="5 6">
    <name type="scientific">Clostridium homopropionicum DSM 5847</name>
    <dbReference type="NCBI Taxonomy" id="1121318"/>
    <lineage>
        <taxon>Bacteria</taxon>
        <taxon>Bacillati</taxon>
        <taxon>Bacillota</taxon>
        <taxon>Clostridia</taxon>
        <taxon>Eubacteriales</taxon>
        <taxon>Clostridiaceae</taxon>
        <taxon>Clostridium</taxon>
    </lineage>
</organism>
<dbReference type="PANTHER" id="PTHR13799:SF14">
    <property type="entry name" value="GTP CYCLOHYDROLASE 1 TYPE 2 HOMOLOG"/>
    <property type="match status" value="1"/>
</dbReference>
<gene>
    <name evidence="5" type="ORF">CLHOM_03490</name>
</gene>
<sequence>MPLKVKDIKNIIEGFAPVRLKESYDNVGLMVGDLDAEVTSILIALDCTLEVIEEAIAKKCSLIITHHPLLFIKPSTITTETLTGKKVIQLIKNNINLYSAHTNLDSVEGGINDSLMKILGFEQYDIIEISKNINSQEEKSGIGRIAVLNKPTTLLELSKKIKETLELPFVRYSGKESLEINKVAIINGSGQDYFHLAKKLGVDCIITGDTTYHYVSDFREEGIGIIDAGHFGTEWLPYKKIGVIISEKLKDMGFSNQIIFSNINKEPYNII</sequence>
<reference evidence="6" key="1">
    <citation type="submission" date="2015-08" db="EMBL/GenBank/DDBJ databases">
        <title>Genome sequence of the strict anaerobe Clostridium homopropionicum LuHBu1 (DSM 5847T).</title>
        <authorList>
            <person name="Poehlein A."/>
            <person name="Beck M."/>
            <person name="Schiel-Bengelsdorf B."/>
            <person name="Bengelsdorf F.R."/>
            <person name="Daniel R."/>
            <person name="Duerre P."/>
        </authorList>
    </citation>
    <scope>NUCLEOTIDE SEQUENCE [LARGE SCALE GENOMIC DNA]</scope>
    <source>
        <strain evidence="6">DSM 5847</strain>
    </source>
</reference>
<keyword evidence="3 4" id="KW-0479">Metal-binding</keyword>
<proteinExistence type="inferred from homology"/>
<dbReference type="Proteomes" id="UP000037043">
    <property type="component" value="Unassembled WGS sequence"/>
</dbReference>
<evidence type="ECO:0000313" key="6">
    <source>
        <dbReference type="Proteomes" id="UP000037043"/>
    </source>
</evidence>
<dbReference type="Pfam" id="PF01784">
    <property type="entry name" value="DUF34_NIF3"/>
    <property type="match status" value="1"/>
</dbReference>
<comment type="similarity">
    <text evidence="1">Belongs to the GTP cyclohydrolase I type 2/NIF3 family.</text>
</comment>
<keyword evidence="5" id="KW-0378">Hydrolase</keyword>
<dbReference type="SUPFAM" id="SSF102705">
    <property type="entry name" value="NIF3 (NGG1p interacting factor 3)-like"/>
    <property type="match status" value="1"/>
</dbReference>
<dbReference type="PATRIC" id="fig|1121318.3.peg.354"/>
<dbReference type="GO" id="GO:0005737">
    <property type="term" value="C:cytoplasm"/>
    <property type="evidence" value="ECO:0007669"/>
    <property type="project" value="TreeGrafter"/>
</dbReference>
<dbReference type="InterPro" id="IPR036069">
    <property type="entry name" value="DUF34/NIF3_sf"/>
</dbReference>
<dbReference type="FunFam" id="3.40.1390.30:FF:000001">
    <property type="entry name" value="GTP cyclohydrolase 1 type 2"/>
    <property type="match status" value="1"/>
</dbReference>
<dbReference type="STRING" id="36844.SAMN04488501_10795"/>
<evidence type="ECO:0000256" key="4">
    <source>
        <dbReference type="PIRSR" id="PIRSR602678-1"/>
    </source>
</evidence>
<evidence type="ECO:0000256" key="2">
    <source>
        <dbReference type="ARBA" id="ARBA00022112"/>
    </source>
</evidence>
<evidence type="ECO:0000256" key="3">
    <source>
        <dbReference type="ARBA" id="ARBA00022723"/>
    </source>
</evidence>
<dbReference type="InterPro" id="IPR002678">
    <property type="entry name" value="DUF34/NIF3"/>
</dbReference>
<dbReference type="RefSeq" id="WP_052219950.1">
    <property type="nucleotide sequence ID" value="NZ_LHUR01000010.1"/>
</dbReference>
<name>A0A0L6ZE14_9CLOT</name>
<feature type="binding site" evidence="4">
    <location>
        <position position="66"/>
    </location>
    <ligand>
        <name>a divalent metal cation</name>
        <dbReference type="ChEBI" id="CHEBI:60240"/>
        <label>1</label>
    </ligand>
</feature>
<dbReference type="GO" id="GO:0046872">
    <property type="term" value="F:metal ion binding"/>
    <property type="evidence" value="ECO:0007669"/>
    <property type="project" value="UniProtKB-KW"/>
</dbReference>
<dbReference type="EMBL" id="LHUR01000010">
    <property type="protein sequence ID" value="KOA21219.1"/>
    <property type="molecule type" value="Genomic_DNA"/>
</dbReference>
<protein>
    <recommendedName>
        <fullName evidence="2">GTP cyclohydrolase 1 type 2 homolog</fullName>
    </recommendedName>
</protein>
<evidence type="ECO:0000313" key="5">
    <source>
        <dbReference type="EMBL" id="KOA21219.1"/>
    </source>
</evidence>
<accession>A0A0L6ZE14</accession>
<feature type="binding site" evidence="4">
    <location>
        <position position="230"/>
    </location>
    <ligand>
        <name>a divalent metal cation</name>
        <dbReference type="ChEBI" id="CHEBI:60240"/>
        <label>1</label>
    </ligand>
</feature>